<dbReference type="AlphaFoldDB" id="J3MFA7"/>
<sequence>MKINRLSYLKIPSRQYFPSILLIRPYPFVPSLFLSVHGCTHPSPASRQAACIILSSPPCSMQANKQSNVCKSPCKQSNACNSPCRPPHVVLPFYSFHLCQILLFRENQLFILSKHFLKDK</sequence>
<accession>J3MFA7</accession>
<dbReference type="EnsemblPlants" id="OB06G27010.1">
    <property type="protein sequence ID" value="OB06G27010.1"/>
    <property type="gene ID" value="OB06G27010"/>
</dbReference>
<dbReference type="HOGENOM" id="CLU_2053256_0_0_1"/>
<evidence type="ECO:0000313" key="1">
    <source>
        <dbReference type="EnsemblPlants" id="OB06G27010.1"/>
    </source>
</evidence>
<name>J3MFA7_ORYBR</name>
<evidence type="ECO:0000313" key="2">
    <source>
        <dbReference type="Proteomes" id="UP000006038"/>
    </source>
</evidence>
<proteinExistence type="predicted"/>
<dbReference type="Proteomes" id="UP000006038">
    <property type="component" value="Chromosome 6"/>
</dbReference>
<dbReference type="Gramene" id="OB06G27010.1">
    <property type="protein sequence ID" value="OB06G27010.1"/>
    <property type="gene ID" value="OB06G27010"/>
</dbReference>
<keyword evidence="2" id="KW-1185">Reference proteome</keyword>
<protein>
    <submittedName>
        <fullName evidence="1">Uncharacterized protein</fullName>
    </submittedName>
</protein>
<reference evidence="1" key="1">
    <citation type="journal article" date="2013" name="Nat. Commun.">
        <title>Whole-genome sequencing of Oryza brachyantha reveals mechanisms underlying Oryza genome evolution.</title>
        <authorList>
            <person name="Chen J."/>
            <person name="Huang Q."/>
            <person name="Gao D."/>
            <person name="Wang J."/>
            <person name="Lang Y."/>
            <person name="Liu T."/>
            <person name="Li B."/>
            <person name="Bai Z."/>
            <person name="Luis Goicoechea J."/>
            <person name="Liang C."/>
            <person name="Chen C."/>
            <person name="Zhang W."/>
            <person name="Sun S."/>
            <person name="Liao Y."/>
            <person name="Zhang X."/>
            <person name="Yang L."/>
            <person name="Song C."/>
            <person name="Wang M."/>
            <person name="Shi J."/>
            <person name="Liu G."/>
            <person name="Liu J."/>
            <person name="Zhou H."/>
            <person name="Zhou W."/>
            <person name="Yu Q."/>
            <person name="An N."/>
            <person name="Chen Y."/>
            <person name="Cai Q."/>
            <person name="Wang B."/>
            <person name="Liu B."/>
            <person name="Min J."/>
            <person name="Huang Y."/>
            <person name="Wu H."/>
            <person name="Li Z."/>
            <person name="Zhang Y."/>
            <person name="Yin Y."/>
            <person name="Song W."/>
            <person name="Jiang J."/>
            <person name="Jackson S.A."/>
            <person name="Wing R.A."/>
            <person name="Wang J."/>
            <person name="Chen M."/>
        </authorList>
    </citation>
    <scope>NUCLEOTIDE SEQUENCE [LARGE SCALE GENOMIC DNA]</scope>
    <source>
        <strain evidence="1">cv. IRGC 101232</strain>
    </source>
</reference>
<reference evidence="1" key="2">
    <citation type="submission" date="2013-04" db="UniProtKB">
        <authorList>
            <consortium name="EnsemblPlants"/>
        </authorList>
    </citation>
    <scope>IDENTIFICATION</scope>
</reference>
<organism evidence="1">
    <name type="scientific">Oryza brachyantha</name>
    <name type="common">malo sina</name>
    <dbReference type="NCBI Taxonomy" id="4533"/>
    <lineage>
        <taxon>Eukaryota</taxon>
        <taxon>Viridiplantae</taxon>
        <taxon>Streptophyta</taxon>
        <taxon>Embryophyta</taxon>
        <taxon>Tracheophyta</taxon>
        <taxon>Spermatophyta</taxon>
        <taxon>Magnoliopsida</taxon>
        <taxon>Liliopsida</taxon>
        <taxon>Poales</taxon>
        <taxon>Poaceae</taxon>
        <taxon>BOP clade</taxon>
        <taxon>Oryzoideae</taxon>
        <taxon>Oryzeae</taxon>
        <taxon>Oryzinae</taxon>
        <taxon>Oryza</taxon>
    </lineage>
</organism>